<dbReference type="NCBIfam" id="TIGR04123">
    <property type="entry name" value="P_estr_lig_assc"/>
    <property type="match status" value="1"/>
</dbReference>
<organism evidence="1 2">
    <name type="scientific">Rhodobaculum claviforme</name>
    <dbReference type="NCBI Taxonomy" id="1549854"/>
    <lineage>
        <taxon>Bacteria</taxon>
        <taxon>Pseudomonadati</taxon>
        <taxon>Pseudomonadota</taxon>
        <taxon>Alphaproteobacteria</taxon>
        <taxon>Rhodobacterales</taxon>
        <taxon>Paracoccaceae</taxon>
        <taxon>Rhodobaculum</taxon>
    </lineage>
</organism>
<dbReference type="PANTHER" id="PTHR39323">
    <property type="entry name" value="BLR1149 PROTEIN"/>
    <property type="match status" value="1"/>
</dbReference>
<accession>A0A934TM59</accession>
<dbReference type="AlphaFoldDB" id="A0A934TM59"/>
<dbReference type="Gene3D" id="3.60.21.10">
    <property type="match status" value="1"/>
</dbReference>
<gene>
    <name evidence="1" type="ORF">CCR87_13545</name>
</gene>
<dbReference type="InterPro" id="IPR026336">
    <property type="entry name" value="PdeM-like"/>
</dbReference>
<dbReference type="RefSeq" id="WP_201158098.1">
    <property type="nucleotide sequence ID" value="NZ_NHSD01000299.1"/>
</dbReference>
<dbReference type="PANTHER" id="PTHR39323:SF1">
    <property type="entry name" value="BLR1149 PROTEIN"/>
    <property type="match status" value="1"/>
</dbReference>
<proteinExistence type="predicted"/>
<evidence type="ECO:0000313" key="1">
    <source>
        <dbReference type="EMBL" id="MBK5928345.1"/>
    </source>
</evidence>
<name>A0A934TM59_9RHOB</name>
<keyword evidence="2" id="KW-1185">Reference proteome</keyword>
<dbReference type="Proteomes" id="UP000706333">
    <property type="component" value="Unassembled WGS sequence"/>
</dbReference>
<evidence type="ECO:0000313" key="2">
    <source>
        <dbReference type="Proteomes" id="UP000706333"/>
    </source>
</evidence>
<reference evidence="1" key="2">
    <citation type="journal article" date="2020" name="Microorganisms">
        <title>Osmotic Adaptation and Compatible Solute Biosynthesis of Phototrophic Bacteria as Revealed from Genome Analyses.</title>
        <authorList>
            <person name="Imhoff J.F."/>
            <person name="Rahn T."/>
            <person name="Kunzel S."/>
            <person name="Keller A."/>
            <person name="Neulinger S.C."/>
        </authorList>
    </citation>
    <scope>NUCLEOTIDE SEQUENCE</scope>
    <source>
        <strain evidence="1">LMG 28126</strain>
    </source>
</reference>
<dbReference type="SUPFAM" id="SSF56300">
    <property type="entry name" value="Metallo-dependent phosphatases"/>
    <property type="match status" value="1"/>
</dbReference>
<protein>
    <submittedName>
        <fullName evidence="1">Metallophosphoesterase</fullName>
    </submittedName>
</protein>
<reference evidence="1" key="1">
    <citation type="submission" date="2017-05" db="EMBL/GenBank/DDBJ databases">
        <authorList>
            <person name="Imhoff J.F."/>
            <person name="Rahn T."/>
            <person name="Kuenzel S."/>
            <person name="Neulinger S.C."/>
        </authorList>
    </citation>
    <scope>NUCLEOTIDE SEQUENCE</scope>
    <source>
        <strain evidence="1">LMG 28126</strain>
    </source>
</reference>
<sequence>MNAHAFTLSGARLRACASGALHWPERGLVVVSDLHLGRAERMARRGGPLLPPYETDDTLARLAADLAALRPAHVIALGDSFDDRRAAEGLSEPQRARLAALLDGRVWDWVEGNHDPGPLALPGTHRAEVRLGPLTFRHIARPDATAEVSGHYHPKARLALGAARVARACFLIDGARVILPAYGTYTGGLATEAEALAGLMAPDAIAVLTGTRAHAIPMPRRAARRPPTRRISP</sequence>
<dbReference type="InterPro" id="IPR029052">
    <property type="entry name" value="Metallo-depent_PP-like"/>
</dbReference>
<dbReference type="EMBL" id="NHSD01000299">
    <property type="protein sequence ID" value="MBK5928345.1"/>
    <property type="molecule type" value="Genomic_DNA"/>
</dbReference>
<comment type="caution">
    <text evidence="1">The sequence shown here is derived from an EMBL/GenBank/DDBJ whole genome shotgun (WGS) entry which is preliminary data.</text>
</comment>